<name>A0AAD6D8G3_9EURO</name>
<dbReference type="GO" id="GO:0006364">
    <property type="term" value="P:rRNA processing"/>
    <property type="evidence" value="ECO:0007669"/>
    <property type="project" value="UniProtKB-KW"/>
</dbReference>
<feature type="region of interest" description="Disordered" evidence="8">
    <location>
        <begin position="584"/>
        <end position="604"/>
    </location>
</feature>
<evidence type="ECO:0000256" key="6">
    <source>
        <dbReference type="ARBA" id="ARBA00029455"/>
    </source>
</evidence>
<evidence type="ECO:0000256" key="2">
    <source>
        <dbReference type="ARBA" id="ARBA00022517"/>
    </source>
</evidence>
<comment type="subcellular location">
    <subcellularLocation>
        <location evidence="1 7">Nucleus</location>
        <location evidence="1 7">Nucleolus</location>
    </subcellularLocation>
</comment>
<keyword evidence="3 7" id="KW-0698">rRNA processing</keyword>
<evidence type="ECO:0000313" key="10">
    <source>
        <dbReference type="Proteomes" id="UP001220324"/>
    </source>
</evidence>
<evidence type="ECO:0000256" key="3">
    <source>
        <dbReference type="ARBA" id="ARBA00022552"/>
    </source>
</evidence>
<dbReference type="GO" id="GO:0034457">
    <property type="term" value="C:Mpp10 complex"/>
    <property type="evidence" value="ECO:0007669"/>
    <property type="project" value="UniProtKB-UniRule"/>
</dbReference>
<keyword evidence="10" id="KW-1185">Reference proteome</keyword>
<feature type="compositionally biased region" description="Low complexity" evidence="8">
    <location>
        <begin position="124"/>
        <end position="140"/>
    </location>
</feature>
<feature type="compositionally biased region" description="Acidic residues" evidence="8">
    <location>
        <begin position="241"/>
        <end position="250"/>
    </location>
</feature>
<evidence type="ECO:0000256" key="7">
    <source>
        <dbReference type="PIRNR" id="PIRNR017300"/>
    </source>
</evidence>
<sequence>MAKKTGPKPQPTQQSLPLMLSTPWTFLHPTDDLHTLIADSTKQILDPLASSVVEEQSIRRQLNKKRKRSEADTDSIYPPLQLKNLYVDGFTSNQIWEQATRILDAAGNEIERDYNLLAAHDDFSSSASEGGSGSLGFSDLEGMESESDDASVSDDVLEDANTDDMDGALDLESDSSDKDELEDADMIDEEDEDEEASIKSTEDPGVYVEDRFGLNDGFFSIDDFNKQTEFWERQDANGENVDADDSDEELDWHANPLTAGNVTSIAKSNAPSKANGLDDMEVDDSEEEGPTFGNADLHGDDEDDEDDEDNDMGDMDAPAWMDTSDIKYTDFFAPPPRKASSKKARSLPKTQPTVPILDNDVNRAMANVRRDLFDEESEIEDEGDAVDESGDAQAPKSTHEKQRARIADEIRRLEAANVAKKEWMLAGEARAVERPVNSLIEEDLDFERVGKPVPVVTNETTEDIEELVKRRILATEFDEVIRRRPGAADAKAPRSSRFELEDTKAQQSLAELYEADHLRANDPNYVDTKDRKLMREHAEVNNLWKEISSQLDTLSNWHYKPKAPQANISVVTDAPTIMMEEARPTAGSAADGPSALAPQEIYAPGDDGRAAGELVLKTGATISKDEMTREEKARARRQRKTQQAHAEPTQRKGKAAEKQQLVSDLKKGGVKVVNKEGQVTDMDGARVGTSAKNSADNLKL</sequence>
<comment type="similarity">
    <text evidence="6 7">Belongs to the MPP10 family.</text>
</comment>
<organism evidence="9 10">
    <name type="scientific">Penicillium frequentans</name>
    <dbReference type="NCBI Taxonomy" id="3151616"/>
    <lineage>
        <taxon>Eukaryota</taxon>
        <taxon>Fungi</taxon>
        <taxon>Dikarya</taxon>
        <taxon>Ascomycota</taxon>
        <taxon>Pezizomycotina</taxon>
        <taxon>Eurotiomycetes</taxon>
        <taxon>Eurotiomycetidae</taxon>
        <taxon>Eurotiales</taxon>
        <taxon>Aspergillaceae</taxon>
        <taxon>Penicillium</taxon>
    </lineage>
</organism>
<evidence type="ECO:0000313" key="9">
    <source>
        <dbReference type="EMBL" id="KAJ5556905.1"/>
    </source>
</evidence>
<dbReference type="PANTHER" id="PTHR17039:SF0">
    <property type="entry name" value="U3 SMALL NUCLEOLAR RIBONUCLEOPROTEIN PROTEIN MPP10"/>
    <property type="match status" value="1"/>
</dbReference>
<dbReference type="PANTHER" id="PTHR17039">
    <property type="entry name" value="U3 SMALL NUCLEOLAR RIBONUCLEOPROTEIN PROTEIN MPP10"/>
    <property type="match status" value="1"/>
</dbReference>
<feature type="compositionally biased region" description="Acidic residues" evidence="8">
    <location>
        <begin position="141"/>
        <end position="195"/>
    </location>
</feature>
<feature type="region of interest" description="Disordered" evidence="8">
    <location>
        <begin position="621"/>
        <end position="700"/>
    </location>
</feature>
<feature type="compositionally biased region" description="Basic and acidic residues" evidence="8">
    <location>
        <begin position="623"/>
        <end position="633"/>
    </location>
</feature>
<feature type="compositionally biased region" description="Acidic residues" evidence="8">
    <location>
        <begin position="299"/>
        <end position="314"/>
    </location>
</feature>
<keyword evidence="2 7" id="KW-0690">Ribosome biogenesis</keyword>
<evidence type="ECO:0000256" key="4">
    <source>
        <dbReference type="ARBA" id="ARBA00023242"/>
    </source>
</evidence>
<feature type="region of interest" description="Disordered" evidence="8">
    <location>
        <begin position="230"/>
        <end position="360"/>
    </location>
</feature>
<feature type="compositionally biased region" description="Low complexity" evidence="8">
    <location>
        <begin position="670"/>
        <end position="679"/>
    </location>
</feature>
<keyword evidence="5 7" id="KW-0687">Ribonucleoprotein</keyword>
<evidence type="ECO:0000256" key="5">
    <source>
        <dbReference type="ARBA" id="ARBA00023274"/>
    </source>
</evidence>
<dbReference type="GO" id="GO:0005732">
    <property type="term" value="C:sno(s)RNA-containing ribonucleoprotein complex"/>
    <property type="evidence" value="ECO:0007669"/>
    <property type="project" value="UniProtKB-UniRule"/>
</dbReference>
<keyword evidence="4 7" id="KW-0539">Nucleus</keyword>
<dbReference type="Pfam" id="PF04006">
    <property type="entry name" value="Mpp10"/>
    <property type="match status" value="2"/>
</dbReference>
<comment type="function">
    <text evidence="7">Involved in nucleolar processing of pre-18S ribosomal RNA.</text>
</comment>
<feature type="compositionally biased region" description="Acidic residues" evidence="8">
    <location>
        <begin position="278"/>
        <end position="289"/>
    </location>
</feature>
<evidence type="ECO:0000256" key="8">
    <source>
        <dbReference type="SAM" id="MobiDB-lite"/>
    </source>
</evidence>
<dbReference type="PIRSF" id="PIRSF017300">
    <property type="entry name" value="snoRNP_Mpp10"/>
    <property type="match status" value="1"/>
</dbReference>
<feature type="compositionally biased region" description="Basic and acidic residues" evidence="8">
    <location>
        <begin position="648"/>
        <end position="657"/>
    </location>
</feature>
<proteinExistence type="inferred from homology"/>
<comment type="caution">
    <text evidence="9">The sequence shown here is derived from an EMBL/GenBank/DDBJ whole genome shotgun (WGS) entry which is preliminary data.</text>
</comment>
<dbReference type="EMBL" id="JAQIZZ010000001">
    <property type="protein sequence ID" value="KAJ5556905.1"/>
    <property type="molecule type" value="Genomic_DNA"/>
</dbReference>
<feature type="compositionally biased region" description="Polar residues" evidence="8">
    <location>
        <begin position="258"/>
        <end position="272"/>
    </location>
</feature>
<feature type="region of interest" description="Disordered" evidence="8">
    <location>
        <begin position="124"/>
        <end position="206"/>
    </location>
</feature>
<feature type="compositionally biased region" description="Acidic residues" evidence="8">
    <location>
        <begin position="374"/>
        <end position="390"/>
    </location>
</feature>
<feature type="region of interest" description="Disordered" evidence="8">
    <location>
        <begin position="374"/>
        <end position="403"/>
    </location>
</feature>
<dbReference type="AlphaFoldDB" id="A0AAD6D8G3"/>
<evidence type="ECO:0000256" key="1">
    <source>
        <dbReference type="ARBA" id="ARBA00004604"/>
    </source>
</evidence>
<reference evidence="9 10" key="1">
    <citation type="journal article" date="2023" name="IMA Fungus">
        <title>Comparative genomic study of the Penicillium genus elucidates a diverse pangenome and 15 lateral gene transfer events.</title>
        <authorList>
            <person name="Petersen C."/>
            <person name="Sorensen T."/>
            <person name="Nielsen M.R."/>
            <person name="Sondergaard T.E."/>
            <person name="Sorensen J.L."/>
            <person name="Fitzpatrick D.A."/>
            <person name="Frisvad J.C."/>
            <person name="Nielsen K.L."/>
        </authorList>
    </citation>
    <scope>NUCLEOTIDE SEQUENCE [LARGE SCALE GENOMIC DNA]</scope>
    <source>
        <strain evidence="9 10">IBT 35679</strain>
    </source>
</reference>
<protein>
    <recommendedName>
        <fullName evidence="7">U3 small nucleolar ribonucleoprotein protein MPP10</fullName>
    </recommendedName>
</protein>
<feature type="compositionally biased region" description="Polar residues" evidence="8">
    <location>
        <begin position="690"/>
        <end position="700"/>
    </location>
</feature>
<dbReference type="GO" id="GO:0032040">
    <property type="term" value="C:small-subunit processome"/>
    <property type="evidence" value="ECO:0007669"/>
    <property type="project" value="TreeGrafter"/>
</dbReference>
<feature type="compositionally biased region" description="Basic and acidic residues" evidence="8">
    <location>
        <begin position="196"/>
        <end position="206"/>
    </location>
</feature>
<dbReference type="Proteomes" id="UP001220324">
    <property type="component" value="Unassembled WGS sequence"/>
</dbReference>
<dbReference type="InterPro" id="IPR012173">
    <property type="entry name" value="Mpp10"/>
</dbReference>
<accession>A0AAD6D8G3</accession>
<gene>
    <name evidence="9" type="ORF">N7494_000820</name>
</gene>